<dbReference type="Proteomes" id="UP000250174">
    <property type="component" value="Unassembled WGS sequence"/>
</dbReference>
<evidence type="ECO:0000313" key="1">
    <source>
        <dbReference type="EMBL" id="RAS76662.1"/>
    </source>
</evidence>
<dbReference type="EMBL" id="LVYK01000026">
    <property type="protein sequence ID" value="RAS76662.1"/>
    <property type="molecule type" value="Genomic_DNA"/>
</dbReference>
<organism evidence="1 2">
    <name type="scientific">Priestia endophytica</name>
    <dbReference type="NCBI Taxonomy" id="135735"/>
    <lineage>
        <taxon>Bacteria</taxon>
        <taxon>Bacillati</taxon>
        <taxon>Bacillota</taxon>
        <taxon>Bacilli</taxon>
        <taxon>Bacillales</taxon>
        <taxon>Bacillaceae</taxon>
        <taxon>Priestia</taxon>
    </lineage>
</organism>
<comment type="caution">
    <text evidence="1">The sequence shown here is derived from an EMBL/GenBank/DDBJ whole genome shotgun (WGS) entry which is preliminary data.</text>
</comment>
<name>A0AAX1Q7W6_9BACI</name>
<geneLocation type="plasmid" evidence="1">
    <name>pBEH1</name>
</geneLocation>
<dbReference type="RefSeq" id="WP_113765570.1">
    <property type="nucleotide sequence ID" value="NZ_LVYK01000026.1"/>
</dbReference>
<gene>
    <name evidence="1" type="ORF">A3864_12630</name>
</gene>
<sequence>MEKFINKAEMMLSVMSQVSEEWENLSDEQQDFLAEQYPLDKSFDEVVSDLKIWLSNIKEQ</sequence>
<proteinExistence type="predicted"/>
<accession>A0AAX1Q7W6</accession>
<evidence type="ECO:0000313" key="2">
    <source>
        <dbReference type="Proteomes" id="UP000250174"/>
    </source>
</evidence>
<keyword evidence="1" id="KW-0614">Plasmid</keyword>
<reference evidence="1 2" key="1">
    <citation type="submission" date="2016-03" db="EMBL/GenBank/DDBJ databases">
        <title>Comparison of Bacillus endophyticus and B. anthracis characteristics using whole genome sequence analysis and microbiological techniques.</title>
        <authorList>
            <person name="Lekota K.E."/>
            <person name="Mafofo J."/>
            <person name="Rees J."/>
            <person name="Muchadeyi F.C."/>
            <person name="Madoroba E."/>
            <person name="Van Heerden H."/>
        </authorList>
    </citation>
    <scope>NUCLEOTIDE SEQUENCE [LARGE SCALE GENOMIC DNA]</scope>
    <source>
        <strain evidence="1 2">3631_10C</strain>
        <plasmid evidence="1">pBEH1</plasmid>
    </source>
</reference>
<protein>
    <submittedName>
        <fullName evidence="1">Uncharacterized protein</fullName>
    </submittedName>
</protein>
<dbReference type="AlphaFoldDB" id="A0AAX1Q7W6"/>